<evidence type="ECO:0000256" key="1">
    <source>
        <dbReference type="ARBA" id="ARBA00004141"/>
    </source>
</evidence>
<dbReference type="KEGG" id="fad:CDH04_09065"/>
<feature type="transmembrane region" description="Helical" evidence="7">
    <location>
        <begin position="238"/>
        <end position="257"/>
    </location>
</feature>
<dbReference type="EMBL" id="CP043424">
    <property type="protein sequence ID" value="QIW12782.1"/>
    <property type="molecule type" value="Genomic_DNA"/>
</dbReference>
<sequence length="488" mass="54130">MSAVAKANLTKYPEGMTHLFLTGLWERFSYYGITALLILYLFKHFDMSDARAYLIYGAYASMVYGTPIIGGIIADKYIGQYRSIIIGASLIALGHFVMIVPDSENICFFMGLSIVIVGTGLFKPSIGAITGAIFAKKNAHKRNQGFTFLYIGMNVGTITAPLVCSYIAVTYSWNLAFGIAGVGMLIGLAIFINGSKYYNDIKKSKLNLIKRVFYWIALTLSLLCLILFIFILLSYPFWASKVLFIIGLATTLLIIYFIFNSELNDRDRIYITVILTLFYMVFMILLQQSGGMMNVFTERNVNREILGFVIPTSAFQSVEPFFIILFGPLYAYLGKRFNSNPHTYPVKFATGLLIMSLSFLLLVVAILLTAKNGFISSWWINVSYLLQALGELFIGPIGLAMISVVAPKRMVGFFMGVWVLSSAFANYLAASFGALISGDGKVGSLAPSETIDIYMRAFGYFTLLGIIAALILFVLVPVLNKKLKFLLS</sequence>
<feature type="transmembrane region" description="Helical" evidence="7">
    <location>
        <begin position="175"/>
        <end position="192"/>
    </location>
</feature>
<comment type="subcellular location">
    <subcellularLocation>
        <location evidence="1">Membrane</location>
        <topology evidence="1">Multi-pass membrane protein</topology>
    </subcellularLocation>
</comment>
<protein>
    <submittedName>
        <fullName evidence="10">Peptide MFS transporter</fullName>
    </submittedName>
</protein>
<feature type="transmembrane region" description="Helical" evidence="7">
    <location>
        <begin position="106"/>
        <end position="135"/>
    </location>
</feature>
<evidence type="ECO:0000313" key="11">
    <source>
        <dbReference type="Proteomes" id="UP000251120"/>
    </source>
</evidence>
<feature type="transmembrane region" description="Helical" evidence="7">
    <location>
        <begin position="308"/>
        <end position="333"/>
    </location>
</feature>
<feature type="transmembrane region" description="Helical" evidence="7">
    <location>
        <begin position="345"/>
        <end position="370"/>
    </location>
</feature>
<evidence type="ECO:0000256" key="5">
    <source>
        <dbReference type="ARBA" id="ARBA00022989"/>
    </source>
</evidence>
<keyword evidence="3 7" id="KW-0812">Transmembrane</keyword>
<evidence type="ECO:0000256" key="2">
    <source>
        <dbReference type="ARBA" id="ARBA00005982"/>
    </source>
</evidence>
<keyword evidence="4" id="KW-0571">Peptide transport</keyword>
<dbReference type="InterPro" id="IPR036259">
    <property type="entry name" value="MFS_trans_sf"/>
</dbReference>
<evidence type="ECO:0000313" key="9">
    <source>
        <dbReference type="EMBL" id="AXA34535.1"/>
    </source>
</evidence>
<dbReference type="Proteomes" id="UP000251120">
    <property type="component" value="Chromosome"/>
</dbReference>
<feature type="domain" description="Major facilitator superfamily (MFS) profile" evidence="8">
    <location>
        <begin position="15"/>
        <end position="480"/>
    </location>
</feature>
<dbReference type="EMBL" id="CP021781">
    <property type="protein sequence ID" value="AXA34535.1"/>
    <property type="molecule type" value="Genomic_DNA"/>
</dbReference>
<reference evidence="9 11" key="1">
    <citation type="submission" date="2017-06" db="EMBL/GenBank/DDBJ databases">
        <title>Complete genome of Francisella adeliensis.</title>
        <authorList>
            <person name="Vallesi A."/>
            <person name="Sjodin A."/>
        </authorList>
    </citation>
    <scope>NUCLEOTIDE SEQUENCE [LARGE SCALE GENOMIC DNA]</scope>
    <source>
        <strain evidence="9 11">FDC440</strain>
    </source>
</reference>
<dbReference type="RefSeq" id="WP_112870712.1">
    <property type="nucleotide sequence ID" value="NZ_CP021781.1"/>
</dbReference>
<reference evidence="10 12" key="2">
    <citation type="submission" date="2019-08" db="EMBL/GenBank/DDBJ databases">
        <title>Complete genome sequences of Francisella adeliensis (FSC1325 and FSC1326).</title>
        <authorList>
            <person name="Ohrman C."/>
            <person name="Uneklint I."/>
            <person name="Vallesi A."/>
            <person name="Karlsson L."/>
            <person name="Sjodin A."/>
        </authorList>
    </citation>
    <scope>NUCLEOTIDE SEQUENCE [LARGE SCALE GENOMIC DNA]</scope>
    <source>
        <strain evidence="10 12">FSC1325</strain>
    </source>
</reference>
<dbReference type="InterPro" id="IPR005279">
    <property type="entry name" value="Dipep/tripep_permease"/>
</dbReference>
<evidence type="ECO:0000256" key="3">
    <source>
        <dbReference type="ARBA" id="ARBA00022692"/>
    </source>
</evidence>
<organism evidence="9 11">
    <name type="scientific">Francisella adeliensis</name>
    <dbReference type="NCBI Taxonomy" id="2007306"/>
    <lineage>
        <taxon>Bacteria</taxon>
        <taxon>Pseudomonadati</taxon>
        <taxon>Pseudomonadota</taxon>
        <taxon>Gammaproteobacteria</taxon>
        <taxon>Thiotrichales</taxon>
        <taxon>Francisellaceae</taxon>
        <taxon>Francisella</taxon>
    </lineage>
</organism>
<evidence type="ECO:0000313" key="12">
    <source>
        <dbReference type="Proteomes" id="UP000681131"/>
    </source>
</evidence>
<evidence type="ECO:0000256" key="7">
    <source>
        <dbReference type="SAM" id="Phobius"/>
    </source>
</evidence>
<keyword evidence="4" id="KW-0813">Transport</keyword>
<evidence type="ECO:0000313" key="10">
    <source>
        <dbReference type="EMBL" id="QIW12782.1"/>
    </source>
</evidence>
<keyword evidence="4" id="KW-0653">Protein transport</keyword>
<accession>A0A2Z4Y1Z3</accession>
<dbReference type="InterPro" id="IPR000109">
    <property type="entry name" value="POT_fam"/>
</dbReference>
<dbReference type="SUPFAM" id="SSF103473">
    <property type="entry name" value="MFS general substrate transporter"/>
    <property type="match status" value="2"/>
</dbReference>
<name>A0A2Z4Y1Z3_9GAMM</name>
<dbReference type="Pfam" id="PF00854">
    <property type="entry name" value="PTR2"/>
    <property type="match status" value="1"/>
</dbReference>
<dbReference type="AlphaFoldDB" id="A0A2Z4Y1Z3"/>
<feature type="transmembrane region" description="Helical" evidence="7">
    <location>
        <begin position="382"/>
        <end position="406"/>
    </location>
</feature>
<comment type="similarity">
    <text evidence="2">Belongs to the major facilitator superfamily. Proton-dependent oligopeptide transporter (POT/PTR) (TC 2.A.17) family.</text>
</comment>
<feature type="transmembrane region" description="Helical" evidence="7">
    <location>
        <begin position="269"/>
        <end position="288"/>
    </location>
</feature>
<dbReference type="GO" id="GO:1904680">
    <property type="term" value="F:peptide transmembrane transporter activity"/>
    <property type="evidence" value="ECO:0007669"/>
    <property type="project" value="InterPro"/>
</dbReference>
<gene>
    <name evidence="9" type="ORF">CDH04_09065</name>
    <name evidence="10" type="ORF">FZC43_09075</name>
</gene>
<dbReference type="CDD" id="cd17346">
    <property type="entry name" value="MFS_DtpA_like"/>
    <property type="match status" value="1"/>
</dbReference>
<dbReference type="NCBIfam" id="TIGR00924">
    <property type="entry name" value="yjdL_sub1_fam"/>
    <property type="match status" value="1"/>
</dbReference>
<evidence type="ECO:0000256" key="6">
    <source>
        <dbReference type="ARBA" id="ARBA00023136"/>
    </source>
</evidence>
<evidence type="ECO:0000259" key="8">
    <source>
        <dbReference type="PROSITE" id="PS50850"/>
    </source>
</evidence>
<feature type="transmembrane region" description="Helical" evidence="7">
    <location>
        <begin position="457"/>
        <end position="479"/>
    </location>
</feature>
<dbReference type="PANTHER" id="PTHR11654">
    <property type="entry name" value="OLIGOPEPTIDE TRANSPORTER-RELATED"/>
    <property type="match status" value="1"/>
</dbReference>
<feature type="transmembrane region" description="Helical" evidence="7">
    <location>
        <begin position="413"/>
        <end position="437"/>
    </location>
</feature>
<feature type="transmembrane region" description="Helical" evidence="7">
    <location>
        <begin position="212"/>
        <end position="232"/>
    </location>
</feature>
<evidence type="ECO:0000256" key="4">
    <source>
        <dbReference type="ARBA" id="ARBA00022856"/>
    </source>
</evidence>
<dbReference type="GO" id="GO:0015833">
    <property type="term" value="P:peptide transport"/>
    <property type="evidence" value="ECO:0007669"/>
    <property type="project" value="UniProtKB-KW"/>
</dbReference>
<keyword evidence="5 7" id="KW-1133">Transmembrane helix</keyword>
<dbReference type="GO" id="GO:0016020">
    <property type="term" value="C:membrane"/>
    <property type="evidence" value="ECO:0007669"/>
    <property type="project" value="UniProtKB-SubCell"/>
</dbReference>
<dbReference type="Proteomes" id="UP000681131">
    <property type="component" value="Chromosome"/>
</dbReference>
<feature type="transmembrane region" description="Helical" evidence="7">
    <location>
        <begin position="54"/>
        <end position="74"/>
    </location>
</feature>
<dbReference type="InterPro" id="IPR020846">
    <property type="entry name" value="MFS_dom"/>
</dbReference>
<feature type="transmembrane region" description="Helical" evidence="7">
    <location>
        <begin position="81"/>
        <end position="100"/>
    </location>
</feature>
<proteinExistence type="inferred from homology"/>
<feature type="transmembrane region" description="Helical" evidence="7">
    <location>
        <begin position="147"/>
        <end position="169"/>
    </location>
</feature>
<dbReference type="OrthoDB" id="5648799at2"/>
<feature type="transmembrane region" description="Helical" evidence="7">
    <location>
        <begin position="20"/>
        <end position="42"/>
    </location>
</feature>
<dbReference type="PROSITE" id="PS50850">
    <property type="entry name" value="MFS"/>
    <property type="match status" value="1"/>
</dbReference>
<keyword evidence="12" id="KW-1185">Reference proteome</keyword>
<keyword evidence="6 7" id="KW-0472">Membrane</keyword>
<dbReference type="Gene3D" id="1.20.1250.20">
    <property type="entry name" value="MFS general substrate transporter like domains"/>
    <property type="match status" value="1"/>
</dbReference>